<dbReference type="EMBL" id="JACAZF010000008">
    <property type="protein sequence ID" value="KAF7296805.1"/>
    <property type="molecule type" value="Genomic_DNA"/>
</dbReference>
<name>A0A8H6SDL2_9AGAR</name>
<dbReference type="AlphaFoldDB" id="A0A8H6SDL2"/>
<dbReference type="GeneID" id="59348268"/>
<accession>A0A8H6SDL2</accession>
<organism evidence="1 2">
    <name type="scientific">Mycena indigotica</name>
    <dbReference type="NCBI Taxonomy" id="2126181"/>
    <lineage>
        <taxon>Eukaryota</taxon>
        <taxon>Fungi</taxon>
        <taxon>Dikarya</taxon>
        <taxon>Basidiomycota</taxon>
        <taxon>Agaricomycotina</taxon>
        <taxon>Agaricomycetes</taxon>
        <taxon>Agaricomycetidae</taxon>
        <taxon>Agaricales</taxon>
        <taxon>Marasmiineae</taxon>
        <taxon>Mycenaceae</taxon>
        <taxon>Mycena</taxon>
    </lineage>
</organism>
<dbReference type="Proteomes" id="UP000636479">
    <property type="component" value="Unassembled WGS sequence"/>
</dbReference>
<protein>
    <submittedName>
        <fullName evidence="1">Uncharacterized protein</fullName>
    </submittedName>
</protein>
<proteinExistence type="predicted"/>
<dbReference type="RefSeq" id="XP_037217164.1">
    <property type="nucleotide sequence ID" value="XM_037365752.1"/>
</dbReference>
<comment type="caution">
    <text evidence="1">The sequence shown here is derived from an EMBL/GenBank/DDBJ whole genome shotgun (WGS) entry which is preliminary data.</text>
</comment>
<keyword evidence="2" id="KW-1185">Reference proteome</keyword>
<evidence type="ECO:0000313" key="2">
    <source>
        <dbReference type="Proteomes" id="UP000636479"/>
    </source>
</evidence>
<sequence length="200" mass="21750">MSSNIEKVAIAINLFGGLVQNGHTSRDEVPDRFPECDVFVPFATDDVYAASGRVAGIKLKYASKSTGWQWTVLLDGDREVLGTVFLVNNKTTSGMKLTDTAGRLMLLDALEKSVRTGGDSCTLEIGGESTVHIAGKVPGTQATLPVKEIVLKRASKRGSEQFWRYMCGAQKCGRVFEEGSLCTKHYEEIVEEPEVEGGDK</sequence>
<reference evidence="1" key="1">
    <citation type="submission" date="2020-05" db="EMBL/GenBank/DDBJ databases">
        <title>Mycena genomes resolve the evolution of fungal bioluminescence.</title>
        <authorList>
            <person name="Tsai I.J."/>
        </authorList>
    </citation>
    <scope>NUCLEOTIDE SEQUENCE</scope>
    <source>
        <strain evidence="1">171206Taipei</strain>
    </source>
</reference>
<dbReference type="OrthoDB" id="3105916at2759"/>
<gene>
    <name evidence="1" type="ORF">MIND_00911500</name>
</gene>
<evidence type="ECO:0000313" key="1">
    <source>
        <dbReference type="EMBL" id="KAF7296805.1"/>
    </source>
</evidence>